<evidence type="ECO:0000313" key="3">
    <source>
        <dbReference type="EMBL" id="CAF1383321.1"/>
    </source>
</evidence>
<dbReference type="EMBL" id="CAJNOL010002586">
    <property type="protein sequence ID" value="CAF1513858.1"/>
    <property type="molecule type" value="Genomic_DNA"/>
</dbReference>
<dbReference type="EMBL" id="CAJNOL010002685">
    <property type="protein sequence ID" value="CAF1522414.1"/>
    <property type="molecule type" value="Genomic_DNA"/>
</dbReference>
<dbReference type="AlphaFoldDB" id="A0A815JRG9"/>
<evidence type="ECO:0000313" key="5">
    <source>
        <dbReference type="EMBL" id="CAF1522414.1"/>
    </source>
</evidence>
<organism evidence="3 7">
    <name type="scientific">Rotaria sordida</name>
    <dbReference type="NCBI Taxonomy" id="392033"/>
    <lineage>
        <taxon>Eukaryota</taxon>
        <taxon>Metazoa</taxon>
        <taxon>Spiralia</taxon>
        <taxon>Gnathifera</taxon>
        <taxon>Rotifera</taxon>
        <taxon>Eurotatoria</taxon>
        <taxon>Bdelloidea</taxon>
        <taxon>Philodinida</taxon>
        <taxon>Philodinidae</taxon>
        <taxon>Rotaria</taxon>
    </lineage>
</organism>
<evidence type="ECO:0000313" key="6">
    <source>
        <dbReference type="EMBL" id="CAF3812823.1"/>
    </source>
</evidence>
<evidence type="ECO:0000313" key="4">
    <source>
        <dbReference type="EMBL" id="CAF1513858.1"/>
    </source>
</evidence>
<accession>A0A815JRG9</accession>
<dbReference type="EMBL" id="CAJNOH010001226">
    <property type="protein sequence ID" value="CAF1192413.1"/>
    <property type="molecule type" value="Genomic_DNA"/>
</dbReference>
<comment type="caution">
    <text evidence="3">The sequence shown here is derived from an EMBL/GenBank/DDBJ whole genome shotgun (WGS) entry which is preliminary data.</text>
</comment>
<dbReference type="Proteomes" id="UP000663836">
    <property type="component" value="Unassembled WGS sequence"/>
</dbReference>
<evidence type="ECO:0000313" key="1">
    <source>
        <dbReference type="EMBL" id="CAF1192413.1"/>
    </source>
</evidence>
<name>A0A815JRG9_9BILA</name>
<sequence length="96" mass="10966">MSEQLHQQLKSLLVECIQHPDQLDMYMGKIIEFFKVNGEQLFETNTSSSRRNSSIFDGDISSILSSTNQRRLSNTYNEADMANNINSVLYDNDGID</sequence>
<protein>
    <submittedName>
        <fullName evidence="3">Uncharacterized protein</fullName>
    </submittedName>
</protein>
<evidence type="ECO:0000313" key="7">
    <source>
        <dbReference type="Proteomes" id="UP000663864"/>
    </source>
</evidence>
<dbReference type="EMBL" id="CAJNOT010003433">
    <property type="protein sequence ID" value="CAF1383321.1"/>
    <property type="molecule type" value="Genomic_DNA"/>
</dbReference>
<dbReference type="EMBL" id="CAJNOO010004459">
    <property type="protein sequence ID" value="CAF1381965.1"/>
    <property type="molecule type" value="Genomic_DNA"/>
</dbReference>
<gene>
    <name evidence="6" type="ORF">JBS370_LOCUS15968</name>
    <name evidence="4" type="ORF">JXQ802_LOCUS41154</name>
    <name evidence="5" type="ORF">JXQ802_LOCUS41670</name>
    <name evidence="1" type="ORF">PYM288_LOCUS24417</name>
    <name evidence="2" type="ORF">RFH988_LOCUS33896</name>
    <name evidence="3" type="ORF">ZHD862_LOCUS32232</name>
</gene>
<evidence type="ECO:0000313" key="8">
    <source>
        <dbReference type="Proteomes" id="UP000663870"/>
    </source>
</evidence>
<dbReference type="EMBL" id="CAJOBD010001569">
    <property type="protein sequence ID" value="CAF3812823.1"/>
    <property type="molecule type" value="Genomic_DNA"/>
</dbReference>
<dbReference type="Proteomes" id="UP000663854">
    <property type="component" value="Unassembled WGS sequence"/>
</dbReference>
<dbReference type="Proteomes" id="UP000663882">
    <property type="component" value="Unassembled WGS sequence"/>
</dbReference>
<evidence type="ECO:0000313" key="2">
    <source>
        <dbReference type="EMBL" id="CAF1381965.1"/>
    </source>
</evidence>
<keyword evidence="8" id="KW-1185">Reference proteome</keyword>
<dbReference type="Proteomes" id="UP000663870">
    <property type="component" value="Unassembled WGS sequence"/>
</dbReference>
<proteinExistence type="predicted"/>
<reference evidence="3" key="1">
    <citation type="submission" date="2021-02" db="EMBL/GenBank/DDBJ databases">
        <authorList>
            <person name="Nowell W R."/>
        </authorList>
    </citation>
    <scope>NUCLEOTIDE SEQUENCE</scope>
</reference>
<dbReference type="Proteomes" id="UP000663864">
    <property type="component" value="Unassembled WGS sequence"/>
</dbReference>
<dbReference type="OrthoDB" id="10065657at2759"/>